<dbReference type="OrthoDB" id="141474at2759"/>
<dbReference type="Gene3D" id="3.40.50.150">
    <property type="entry name" value="Vaccinia Virus protein VP39"/>
    <property type="match status" value="1"/>
</dbReference>
<dbReference type="SUPFAM" id="SSF53335">
    <property type="entry name" value="S-adenosyl-L-methionine-dependent methyltransferases"/>
    <property type="match status" value="1"/>
</dbReference>
<dbReference type="GO" id="GO:0031151">
    <property type="term" value="F:histone H3K79 methyltransferase activity"/>
    <property type="evidence" value="ECO:0007669"/>
    <property type="project" value="InterPro"/>
</dbReference>
<comment type="caution">
    <text evidence="2">The sequence shown here is derived from an EMBL/GenBank/DDBJ whole genome shotgun (WGS) entry which is preliminary data.</text>
</comment>
<evidence type="ECO:0000313" key="2">
    <source>
        <dbReference type="EMBL" id="GMF63105.1"/>
    </source>
</evidence>
<dbReference type="InterPro" id="IPR029063">
    <property type="entry name" value="SAM-dependent_MTases_sf"/>
</dbReference>
<sequence length="189" mass="20596">MPNLLHPNQKLNVPTTTQQDASREYQCQAHTVPPSVTQYLVARFATTSNPKRAPYLLPRCDVNYDWEHRLPTVTPVNEALLTASDGVRAVETIFYCVTRSAVIYPAASLSLNAGELLPSGVCSLIAAIGTLKMIDHQDMFLDVGCGIGNVLTQFALEVHVCMSIGIEARKELVEISTETISNLQLDGPA</sequence>
<protein>
    <submittedName>
        <fullName evidence="2">Unnamed protein product</fullName>
    </submittedName>
</protein>
<accession>A0A9W7D7E3</accession>
<dbReference type="AlphaFoldDB" id="A0A9W7D7E3"/>
<dbReference type="Proteomes" id="UP001165121">
    <property type="component" value="Unassembled WGS sequence"/>
</dbReference>
<organism evidence="2 3">
    <name type="scientific">Phytophthora fragariaefolia</name>
    <dbReference type="NCBI Taxonomy" id="1490495"/>
    <lineage>
        <taxon>Eukaryota</taxon>
        <taxon>Sar</taxon>
        <taxon>Stramenopiles</taxon>
        <taxon>Oomycota</taxon>
        <taxon>Peronosporomycetes</taxon>
        <taxon>Peronosporales</taxon>
        <taxon>Peronosporaceae</taxon>
        <taxon>Phytophthora</taxon>
    </lineage>
</organism>
<evidence type="ECO:0000313" key="3">
    <source>
        <dbReference type="Proteomes" id="UP001165121"/>
    </source>
</evidence>
<dbReference type="InterPro" id="IPR025789">
    <property type="entry name" value="DOT1_dom"/>
</dbReference>
<dbReference type="Pfam" id="PF08123">
    <property type="entry name" value="DOT1"/>
    <property type="match status" value="1"/>
</dbReference>
<evidence type="ECO:0000259" key="1">
    <source>
        <dbReference type="Pfam" id="PF08123"/>
    </source>
</evidence>
<keyword evidence="3" id="KW-1185">Reference proteome</keyword>
<name>A0A9W7D7E3_9STRA</name>
<feature type="domain" description="DOT1" evidence="1">
    <location>
        <begin position="114"/>
        <end position="178"/>
    </location>
</feature>
<proteinExistence type="predicted"/>
<reference evidence="2" key="1">
    <citation type="submission" date="2023-04" db="EMBL/GenBank/DDBJ databases">
        <title>Phytophthora fragariaefolia NBRC 109709.</title>
        <authorList>
            <person name="Ichikawa N."/>
            <person name="Sato H."/>
            <person name="Tonouchi N."/>
        </authorList>
    </citation>
    <scope>NUCLEOTIDE SEQUENCE</scope>
    <source>
        <strain evidence="2">NBRC 109709</strain>
    </source>
</reference>
<dbReference type="EMBL" id="BSXT01006807">
    <property type="protein sequence ID" value="GMF63105.1"/>
    <property type="molecule type" value="Genomic_DNA"/>
</dbReference>
<gene>
    <name evidence="2" type="ORF">Pfra01_002755100</name>
</gene>